<organism evidence="1 2">
    <name type="scientific">Stylosanthes scabra</name>
    <dbReference type="NCBI Taxonomy" id="79078"/>
    <lineage>
        <taxon>Eukaryota</taxon>
        <taxon>Viridiplantae</taxon>
        <taxon>Streptophyta</taxon>
        <taxon>Embryophyta</taxon>
        <taxon>Tracheophyta</taxon>
        <taxon>Spermatophyta</taxon>
        <taxon>Magnoliopsida</taxon>
        <taxon>eudicotyledons</taxon>
        <taxon>Gunneridae</taxon>
        <taxon>Pentapetalae</taxon>
        <taxon>rosids</taxon>
        <taxon>fabids</taxon>
        <taxon>Fabales</taxon>
        <taxon>Fabaceae</taxon>
        <taxon>Papilionoideae</taxon>
        <taxon>50 kb inversion clade</taxon>
        <taxon>dalbergioids sensu lato</taxon>
        <taxon>Dalbergieae</taxon>
        <taxon>Pterocarpus clade</taxon>
        <taxon>Stylosanthes</taxon>
    </lineage>
</organism>
<evidence type="ECO:0000313" key="2">
    <source>
        <dbReference type="Proteomes" id="UP001341840"/>
    </source>
</evidence>
<evidence type="ECO:0000313" key="1">
    <source>
        <dbReference type="EMBL" id="MED6223629.1"/>
    </source>
</evidence>
<dbReference type="EMBL" id="JASCZI010272840">
    <property type="protein sequence ID" value="MED6223629.1"/>
    <property type="molecule type" value="Genomic_DNA"/>
</dbReference>
<protein>
    <submittedName>
        <fullName evidence="1">Uncharacterized protein</fullName>
    </submittedName>
</protein>
<comment type="caution">
    <text evidence="1">The sequence shown here is derived from an EMBL/GenBank/DDBJ whole genome shotgun (WGS) entry which is preliminary data.</text>
</comment>
<dbReference type="Proteomes" id="UP001341840">
    <property type="component" value="Unassembled WGS sequence"/>
</dbReference>
<gene>
    <name evidence="1" type="ORF">PIB30_075889</name>
</gene>
<keyword evidence="2" id="KW-1185">Reference proteome</keyword>
<sequence length="260" mass="29406">MANKNRCTLQRFLCGFMQKLGVARSKRVSKLFYKAPVAVISEHTDVDLVVIFHYRRDFSEVRTTELFAKLEDIIASSGRSNPIPPFVYIGGSSSSPPVAPFVPVIPPYVASPSFAADLHREDDDQCDLEDNCTFGELVTEVANNPRTPLGEFRSVSQKGLKRRYVRMKKKMNPSWFLRIVTTTTRIVTAALLPHEYLEVRQAPANCLTIHGKAKLISNILQSDRALPKWHMKCVRLKAPTLKKCIDHRFIDLEPMVAQHG</sequence>
<name>A0ABU6ZP00_9FABA</name>
<proteinExistence type="predicted"/>
<accession>A0ABU6ZP00</accession>
<reference evidence="1 2" key="1">
    <citation type="journal article" date="2023" name="Plants (Basel)">
        <title>Bridging the Gap: Combining Genomics and Transcriptomics Approaches to Understand Stylosanthes scabra, an Orphan Legume from the Brazilian Caatinga.</title>
        <authorList>
            <person name="Ferreira-Neto J.R.C."/>
            <person name="da Silva M.D."/>
            <person name="Binneck E."/>
            <person name="de Melo N.F."/>
            <person name="da Silva R.H."/>
            <person name="de Melo A.L.T.M."/>
            <person name="Pandolfi V."/>
            <person name="Bustamante F.O."/>
            <person name="Brasileiro-Vidal A.C."/>
            <person name="Benko-Iseppon A.M."/>
        </authorList>
    </citation>
    <scope>NUCLEOTIDE SEQUENCE [LARGE SCALE GENOMIC DNA]</scope>
    <source>
        <tissue evidence="1">Leaves</tissue>
    </source>
</reference>